<evidence type="ECO:0000313" key="5">
    <source>
        <dbReference type="Proteomes" id="UP000196475"/>
    </source>
</evidence>
<dbReference type="Gene3D" id="3.60.21.10">
    <property type="match status" value="1"/>
</dbReference>
<dbReference type="PANTHER" id="PTHR33393:SF12">
    <property type="entry name" value="CAPSULE BIOSYNTHESIS PROTEIN CAPA"/>
    <property type="match status" value="1"/>
</dbReference>
<protein>
    <submittedName>
        <fullName evidence="4">Capsular biosynthesis protein</fullName>
    </submittedName>
</protein>
<dbReference type="SUPFAM" id="SSF56300">
    <property type="entry name" value="Metallo-dependent phosphatases"/>
    <property type="match status" value="1"/>
</dbReference>
<dbReference type="Proteomes" id="UP000196475">
    <property type="component" value="Unassembled WGS sequence"/>
</dbReference>
<evidence type="ECO:0000313" key="4">
    <source>
        <dbReference type="EMBL" id="OUM88247.1"/>
    </source>
</evidence>
<reference evidence="5" key="1">
    <citation type="submission" date="2016-06" db="EMBL/GenBank/DDBJ databases">
        <authorList>
            <person name="Nascimento L."/>
            <person name="Pereira R.V."/>
            <person name="Martins L.F."/>
            <person name="Quaggio R.B."/>
            <person name="Silva A.M."/>
            <person name="Setubal J.C."/>
        </authorList>
    </citation>
    <scope>NUCLEOTIDE SEQUENCE [LARGE SCALE GENOMIC DNA]</scope>
</reference>
<evidence type="ECO:0000256" key="1">
    <source>
        <dbReference type="ARBA" id="ARBA00005662"/>
    </source>
</evidence>
<dbReference type="PROSITE" id="PS51257">
    <property type="entry name" value="PROKAR_LIPOPROTEIN"/>
    <property type="match status" value="1"/>
</dbReference>
<dbReference type="InterPro" id="IPR052169">
    <property type="entry name" value="CW_Biosynth-Accessory"/>
</dbReference>
<name>A0A1Y3PQ25_9BACI</name>
<dbReference type="CDD" id="cd07381">
    <property type="entry name" value="MPP_CapA"/>
    <property type="match status" value="1"/>
</dbReference>
<feature type="region of interest" description="Disordered" evidence="2">
    <location>
        <begin position="32"/>
        <end position="63"/>
    </location>
</feature>
<dbReference type="EMBL" id="LZRT01000063">
    <property type="protein sequence ID" value="OUM88247.1"/>
    <property type="molecule type" value="Genomic_DNA"/>
</dbReference>
<proteinExistence type="inferred from homology"/>
<accession>A0A1Y3PQ25</accession>
<dbReference type="InterPro" id="IPR029052">
    <property type="entry name" value="Metallo-depent_PP-like"/>
</dbReference>
<comment type="similarity">
    <text evidence="1">Belongs to the CapA family.</text>
</comment>
<dbReference type="SMART" id="SM00854">
    <property type="entry name" value="PGA_cap"/>
    <property type="match status" value="1"/>
</dbReference>
<feature type="domain" description="Capsule synthesis protein CapA" evidence="3">
    <location>
        <begin position="70"/>
        <end position="315"/>
    </location>
</feature>
<evidence type="ECO:0000259" key="3">
    <source>
        <dbReference type="SMART" id="SM00854"/>
    </source>
</evidence>
<sequence length="403" mass="44941">MIRLALHRTLLLFLLLFSLVIGGCGFLEKDDRSQAPPIAEKESAKPQSKPPQPQTQREPPEPQVRVSRATLAAVGDILLHRSVIRDAQKGDTYDFNKMFARVKPYLESADITFANQESLMGGSHLGLSGYPRFNSPLEIGDTLKWAGVDVVSMANNHVLDRGEQGILRSIGRWVELGMVYVGANKDEADRARIRTIERNGILFSFLAYTYGTNGIPVPEGKSYLVNLIDRDQIAADIAKARESSDVVVVSLHFGNEYVRMPSQEQRELAQFVADQGAHVILGHHPHVLQPLEVLHSVQGHQALAIYSLGNFIAAQDKLHCQIGGILQVEVEKRESPDHTTIQIHSPAFLPTYIHFKNWKGYTIIPMDQLTDAELPNAKQHLHEIQSHLSRYVPNLQLIATKGQ</sequence>
<evidence type="ECO:0000256" key="2">
    <source>
        <dbReference type="SAM" id="MobiDB-lite"/>
    </source>
</evidence>
<organism evidence="4 5">
    <name type="scientific">Bacillus thermozeamaize</name>
    <dbReference type="NCBI Taxonomy" id="230954"/>
    <lineage>
        <taxon>Bacteria</taxon>
        <taxon>Bacillati</taxon>
        <taxon>Bacillota</taxon>
        <taxon>Bacilli</taxon>
        <taxon>Bacillales</taxon>
        <taxon>Bacillaceae</taxon>
        <taxon>Bacillus</taxon>
    </lineage>
</organism>
<dbReference type="InterPro" id="IPR019079">
    <property type="entry name" value="Capsule_synth_CapA"/>
</dbReference>
<dbReference type="PANTHER" id="PTHR33393">
    <property type="entry name" value="POLYGLUTAMINE SYNTHESIS ACCESSORY PROTEIN RV0574C-RELATED"/>
    <property type="match status" value="1"/>
</dbReference>
<feature type="compositionally biased region" description="Basic and acidic residues" evidence="2">
    <location>
        <begin position="32"/>
        <end position="44"/>
    </location>
</feature>
<dbReference type="AlphaFoldDB" id="A0A1Y3PQ25"/>
<gene>
    <name evidence="4" type="ORF">BAA01_08775</name>
</gene>
<dbReference type="Pfam" id="PF09587">
    <property type="entry name" value="PGA_cap"/>
    <property type="match status" value="1"/>
</dbReference>
<comment type="caution">
    <text evidence="4">The sequence shown here is derived from an EMBL/GenBank/DDBJ whole genome shotgun (WGS) entry which is preliminary data.</text>
</comment>